<organism evidence="4">
    <name type="scientific">Dunaliella tertiolecta</name>
    <name type="common">Green alga</name>
    <dbReference type="NCBI Taxonomy" id="3047"/>
    <lineage>
        <taxon>Eukaryota</taxon>
        <taxon>Viridiplantae</taxon>
        <taxon>Chlorophyta</taxon>
        <taxon>core chlorophytes</taxon>
        <taxon>Chlorophyceae</taxon>
        <taxon>CS clade</taxon>
        <taxon>Chlamydomonadales</taxon>
        <taxon>Dunaliellaceae</taxon>
        <taxon>Dunaliella</taxon>
    </lineage>
</organism>
<feature type="region of interest" description="Disordered" evidence="1">
    <location>
        <begin position="162"/>
        <end position="229"/>
    </location>
</feature>
<sequence length="229" mass="25218">MPLLANKALAAWTAVAMPHDKACLPLTWDMFRDTMMSAFAHPDRQQRARELLHKITQSSTQSVTDYVRYFNSLVQRAGDPVPSMTDQIMFFHTGLLPYMKGKTATNPATGKFWTDLHALQEYAMTIHTHGSSKTATMVPASSLAFSSSKPTHLPSKRVAFAQAANKKPKHNPPKPGKRADGAGPSGVHHQRTSSDRAPAGSAEEMRRIMAATQKKQQAELAARLRKEGK</sequence>
<dbReference type="EMBL" id="HBIP01014109">
    <property type="protein sequence ID" value="CAE0493067.1"/>
    <property type="molecule type" value="Transcribed_RNA"/>
</dbReference>
<evidence type="ECO:0000256" key="1">
    <source>
        <dbReference type="SAM" id="MobiDB-lite"/>
    </source>
</evidence>
<feature type="compositionally biased region" description="Basic residues" evidence="1">
    <location>
        <begin position="166"/>
        <end position="176"/>
    </location>
</feature>
<dbReference type="EMBL" id="HBIP01014122">
    <property type="protein sequence ID" value="CAE0493079.1"/>
    <property type="molecule type" value="Transcribed_RNA"/>
</dbReference>
<gene>
    <name evidence="3" type="ORF">DTER00134_LOCUS8140</name>
    <name evidence="4" type="ORF">DTER00134_LOCUS8152</name>
</gene>
<proteinExistence type="predicted"/>
<evidence type="ECO:0000313" key="4">
    <source>
        <dbReference type="EMBL" id="CAE0493079.1"/>
    </source>
</evidence>
<feature type="domain" description="Retrotransposon gag" evidence="2">
    <location>
        <begin position="4"/>
        <end position="95"/>
    </location>
</feature>
<name>A0A6S8IX55_DUNTE</name>
<accession>A0A6S8IX55</accession>
<evidence type="ECO:0000313" key="3">
    <source>
        <dbReference type="EMBL" id="CAE0493067.1"/>
    </source>
</evidence>
<reference evidence="4" key="1">
    <citation type="submission" date="2021-01" db="EMBL/GenBank/DDBJ databases">
        <authorList>
            <person name="Corre E."/>
            <person name="Pelletier E."/>
            <person name="Niang G."/>
            <person name="Scheremetjew M."/>
            <person name="Finn R."/>
            <person name="Kale V."/>
            <person name="Holt S."/>
            <person name="Cochrane G."/>
            <person name="Meng A."/>
            <person name="Brown T."/>
            <person name="Cohen L."/>
        </authorList>
    </citation>
    <scope>NUCLEOTIDE SEQUENCE</scope>
    <source>
        <strain evidence="4">CCMP1320</strain>
    </source>
</reference>
<evidence type="ECO:0000259" key="2">
    <source>
        <dbReference type="Pfam" id="PF03732"/>
    </source>
</evidence>
<protein>
    <recommendedName>
        <fullName evidence="2">Retrotransposon gag domain-containing protein</fullName>
    </recommendedName>
</protein>
<dbReference type="Pfam" id="PF03732">
    <property type="entry name" value="Retrotrans_gag"/>
    <property type="match status" value="1"/>
</dbReference>
<dbReference type="AlphaFoldDB" id="A0A6S8IX55"/>
<dbReference type="InterPro" id="IPR005162">
    <property type="entry name" value="Retrotrans_gag_dom"/>
</dbReference>